<dbReference type="InterPro" id="IPR005684">
    <property type="entry name" value="IHF_alpha"/>
</dbReference>
<dbReference type="GO" id="GO:0006310">
    <property type="term" value="P:DNA recombination"/>
    <property type="evidence" value="ECO:0007669"/>
    <property type="project" value="UniProtKB-KW"/>
</dbReference>
<dbReference type="GO" id="GO:0009893">
    <property type="term" value="P:positive regulation of metabolic process"/>
    <property type="evidence" value="ECO:0007669"/>
    <property type="project" value="UniProtKB-ARBA"/>
</dbReference>
<reference evidence="9" key="1">
    <citation type="journal article" date="2020" name="mSystems">
        <title>Genome- and Community-Level Interaction Insights into Carbon Utilization and Element Cycling Functions of Hydrothermarchaeota in Hydrothermal Sediment.</title>
        <authorList>
            <person name="Zhou Z."/>
            <person name="Liu Y."/>
            <person name="Xu W."/>
            <person name="Pan J."/>
            <person name="Luo Z.H."/>
            <person name="Li M."/>
        </authorList>
    </citation>
    <scope>NUCLEOTIDE SEQUENCE [LARGE SCALE GENOMIC DNA]</scope>
    <source>
        <strain evidence="9">SpSt-788</strain>
    </source>
</reference>
<evidence type="ECO:0000256" key="8">
    <source>
        <dbReference type="RuleBase" id="RU003939"/>
    </source>
</evidence>
<dbReference type="PANTHER" id="PTHR33175:SF2">
    <property type="entry name" value="INTEGRATION HOST FACTOR SUBUNIT ALPHA"/>
    <property type="match status" value="1"/>
</dbReference>
<evidence type="ECO:0000256" key="5">
    <source>
        <dbReference type="ARBA" id="ARBA00023125"/>
    </source>
</evidence>
<keyword evidence="5" id="KW-0238">DNA-binding</keyword>
<dbReference type="GO" id="GO:0006417">
    <property type="term" value="P:regulation of translation"/>
    <property type="evidence" value="ECO:0007669"/>
    <property type="project" value="UniProtKB-KW"/>
</dbReference>
<evidence type="ECO:0000256" key="3">
    <source>
        <dbReference type="ARBA" id="ARBA00022845"/>
    </source>
</evidence>
<evidence type="ECO:0000256" key="6">
    <source>
        <dbReference type="ARBA" id="ARBA00023163"/>
    </source>
</evidence>
<dbReference type="GO" id="GO:0003677">
    <property type="term" value="F:DNA binding"/>
    <property type="evidence" value="ECO:0007669"/>
    <property type="project" value="UniProtKB-KW"/>
</dbReference>
<dbReference type="AlphaFoldDB" id="A0A7C4AKD7"/>
<proteinExistence type="inferred from homology"/>
<dbReference type="GO" id="GO:0005829">
    <property type="term" value="C:cytosol"/>
    <property type="evidence" value="ECO:0007669"/>
    <property type="project" value="TreeGrafter"/>
</dbReference>
<dbReference type="Gene3D" id="4.10.520.10">
    <property type="entry name" value="IHF-like DNA-binding proteins"/>
    <property type="match status" value="1"/>
</dbReference>
<keyword evidence="3" id="KW-0810">Translation regulation</keyword>
<name>A0A7C4AKD7_9BACT</name>
<comment type="caution">
    <text evidence="9">The sequence shown here is derived from an EMBL/GenBank/DDBJ whole genome shotgun (WGS) entry which is preliminary data.</text>
</comment>
<protein>
    <recommendedName>
        <fullName evidence="2">Integration host factor subunit alpha</fullName>
    </recommendedName>
</protein>
<evidence type="ECO:0000256" key="7">
    <source>
        <dbReference type="ARBA" id="ARBA00023172"/>
    </source>
</evidence>
<keyword evidence="7" id="KW-0233">DNA recombination</keyword>
<dbReference type="SMART" id="SM00411">
    <property type="entry name" value="BHL"/>
    <property type="match status" value="1"/>
</dbReference>
<comment type="similarity">
    <text evidence="1 8">Belongs to the bacterial histone-like protein family.</text>
</comment>
<dbReference type="GO" id="GO:0030527">
    <property type="term" value="F:structural constituent of chromatin"/>
    <property type="evidence" value="ECO:0007669"/>
    <property type="project" value="InterPro"/>
</dbReference>
<keyword evidence="6" id="KW-0804">Transcription</keyword>
<evidence type="ECO:0000256" key="1">
    <source>
        <dbReference type="ARBA" id="ARBA00010529"/>
    </source>
</evidence>
<dbReference type="PRINTS" id="PR01727">
    <property type="entry name" value="DNABINDINGHU"/>
</dbReference>
<dbReference type="InterPro" id="IPR000119">
    <property type="entry name" value="Hist_DNA-bd"/>
</dbReference>
<sequence length="89" mass="10224">MTKADLVNIIFERVGLPKKEIQKIVETVFETMKEALIEEEIIKISGFGVFAVRKKGSRIGRNPKTMQTVEIKPRKVVVFRPSQQLKKII</sequence>
<dbReference type="CDD" id="cd13835">
    <property type="entry name" value="IHF_A"/>
    <property type="match status" value="1"/>
</dbReference>
<dbReference type="PROSITE" id="PS00045">
    <property type="entry name" value="HISTONE_LIKE"/>
    <property type="match status" value="1"/>
</dbReference>
<dbReference type="EMBL" id="DTHO01000076">
    <property type="protein sequence ID" value="HGH00236.1"/>
    <property type="molecule type" value="Genomic_DNA"/>
</dbReference>
<keyword evidence="4" id="KW-0805">Transcription regulation</keyword>
<dbReference type="Pfam" id="PF00216">
    <property type="entry name" value="Bac_DNA_binding"/>
    <property type="match status" value="1"/>
</dbReference>
<evidence type="ECO:0000313" key="9">
    <source>
        <dbReference type="EMBL" id="HGH00236.1"/>
    </source>
</evidence>
<dbReference type="GO" id="GO:0006355">
    <property type="term" value="P:regulation of DNA-templated transcription"/>
    <property type="evidence" value="ECO:0007669"/>
    <property type="project" value="InterPro"/>
</dbReference>
<organism evidence="9">
    <name type="scientific">Thermodesulfovibrio aggregans</name>
    <dbReference type="NCBI Taxonomy" id="86166"/>
    <lineage>
        <taxon>Bacteria</taxon>
        <taxon>Pseudomonadati</taxon>
        <taxon>Nitrospirota</taxon>
        <taxon>Thermodesulfovibrionia</taxon>
        <taxon>Thermodesulfovibrionales</taxon>
        <taxon>Thermodesulfovibrionaceae</taxon>
        <taxon>Thermodesulfovibrio</taxon>
    </lineage>
</organism>
<gene>
    <name evidence="9" type="ORF">ENV75_07325</name>
</gene>
<evidence type="ECO:0000256" key="2">
    <source>
        <dbReference type="ARBA" id="ARBA00018329"/>
    </source>
</evidence>
<dbReference type="InterPro" id="IPR020816">
    <property type="entry name" value="Histone-like_DNA-bd_CS"/>
</dbReference>
<dbReference type="SUPFAM" id="SSF47729">
    <property type="entry name" value="IHF-like DNA-binding proteins"/>
    <property type="match status" value="1"/>
</dbReference>
<dbReference type="NCBIfam" id="NF001401">
    <property type="entry name" value="PRK00285.1"/>
    <property type="match status" value="1"/>
</dbReference>
<accession>A0A7C4AKD7</accession>
<dbReference type="PANTHER" id="PTHR33175">
    <property type="entry name" value="DNA-BINDING PROTEIN HU"/>
    <property type="match status" value="1"/>
</dbReference>
<evidence type="ECO:0000256" key="4">
    <source>
        <dbReference type="ARBA" id="ARBA00023015"/>
    </source>
</evidence>
<dbReference type="InterPro" id="IPR010992">
    <property type="entry name" value="IHF-like_DNA-bd_dom_sf"/>
</dbReference>